<proteinExistence type="predicted"/>
<keyword evidence="2" id="KW-0472">Membrane</keyword>
<name>A0ABU3Q030_9ACTN</name>
<evidence type="ECO:0000313" key="4">
    <source>
        <dbReference type="Proteomes" id="UP001268542"/>
    </source>
</evidence>
<keyword evidence="4" id="KW-1185">Reference proteome</keyword>
<evidence type="ECO:0000256" key="1">
    <source>
        <dbReference type="SAM" id="MobiDB-lite"/>
    </source>
</evidence>
<keyword evidence="2" id="KW-0812">Transmembrane</keyword>
<comment type="caution">
    <text evidence="3">The sequence shown here is derived from an EMBL/GenBank/DDBJ whole genome shotgun (WGS) entry which is preliminary data.</text>
</comment>
<feature type="compositionally biased region" description="Basic and acidic residues" evidence="1">
    <location>
        <begin position="66"/>
        <end position="78"/>
    </location>
</feature>
<feature type="compositionally biased region" description="Basic and acidic residues" evidence="1">
    <location>
        <begin position="85"/>
        <end position="99"/>
    </location>
</feature>
<feature type="region of interest" description="Disordered" evidence="1">
    <location>
        <begin position="66"/>
        <end position="99"/>
    </location>
</feature>
<dbReference type="RefSeq" id="WP_315734055.1">
    <property type="nucleotide sequence ID" value="NZ_JAVYII010000006.1"/>
</dbReference>
<reference evidence="3 4" key="1">
    <citation type="submission" date="2023-08" db="EMBL/GenBank/DDBJ databases">
        <title>Nocardioides seae sp. nov., a bacterium isolated from a soil.</title>
        <authorList>
            <person name="Wang X."/>
        </authorList>
    </citation>
    <scope>NUCLEOTIDE SEQUENCE [LARGE SCALE GENOMIC DNA]</scope>
    <source>
        <strain evidence="3 4">YZH12</strain>
    </source>
</reference>
<accession>A0ABU3Q030</accession>
<dbReference type="Proteomes" id="UP001268542">
    <property type="component" value="Unassembled WGS sequence"/>
</dbReference>
<keyword evidence="2" id="KW-1133">Transmembrane helix</keyword>
<dbReference type="EMBL" id="JAVYII010000006">
    <property type="protein sequence ID" value="MDT9594360.1"/>
    <property type="molecule type" value="Genomic_DNA"/>
</dbReference>
<gene>
    <name evidence="3" type="ORF">RDV89_14845</name>
</gene>
<protein>
    <submittedName>
        <fullName evidence="3">Uncharacterized protein</fullName>
    </submittedName>
</protein>
<feature type="transmembrane region" description="Helical" evidence="2">
    <location>
        <begin position="36"/>
        <end position="57"/>
    </location>
</feature>
<evidence type="ECO:0000313" key="3">
    <source>
        <dbReference type="EMBL" id="MDT9594360.1"/>
    </source>
</evidence>
<evidence type="ECO:0000256" key="2">
    <source>
        <dbReference type="SAM" id="Phobius"/>
    </source>
</evidence>
<sequence>MTTALSDLNHLLDALQPLLVLAADREEGPEPEDVKAGWTGFAVFLGLIVATGLLLWSMTRHVRNVRRDQDAEQDHGPDLDDLDEGGDRGDRGTPGVRDV</sequence>
<organism evidence="3 4">
    <name type="scientific">Nocardioides imazamoxiresistens</name>
    <dbReference type="NCBI Taxonomy" id="3231893"/>
    <lineage>
        <taxon>Bacteria</taxon>
        <taxon>Bacillati</taxon>
        <taxon>Actinomycetota</taxon>
        <taxon>Actinomycetes</taxon>
        <taxon>Propionibacteriales</taxon>
        <taxon>Nocardioidaceae</taxon>
        <taxon>Nocardioides</taxon>
    </lineage>
</organism>